<accession>A0A6P8DF40</accession>
<reference evidence="6" key="1">
    <citation type="journal article" date="2020" name="Plant Biotechnol. J.">
        <title>The pomegranate (Punica granatum L.) draft genome dissects genetic divergence between soft- and hard-seeded cultivars.</title>
        <authorList>
            <person name="Luo X."/>
            <person name="Li H."/>
            <person name="Wu Z."/>
            <person name="Yao W."/>
            <person name="Zhao P."/>
            <person name="Cao D."/>
            <person name="Yu H."/>
            <person name="Li K."/>
            <person name="Poudel K."/>
            <person name="Zhao D."/>
            <person name="Zhang F."/>
            <person name="Xia X."/>
            <person name="Chen L."/>
            <person name="Wang Q."/>
            <person name="Jing D."/>
            <person name="Cao S."/>
        </authorList>
    </citation>
    <scope>NUCLEOTIDE SEQUENCE [LARGE SCALE GENOMIC DNA]</scope>
    <source>
        <strain evidence="6">cv. Tunisia</strain>
    </source>
</reference>
<reference evidence="7" key="2">
    <citation type="submission" date="2025-08" db="UniProtKB">
        <authorList>
            <consortium name="RefSeq"/>
        </authorList>
    </citation>
    <scope>IDENTIFICATION</scope>
    <source>
        <tissue evidence="7">Leaf</tissue>
    </source>
</reference>
<dbReference type="GO" id="GO:0080044">
    <property type="term" value="F:quercetin 7-O-glucosyltransferase activity"/>
    <property type="evidence" value="ECO:0007669"/>
    <property type="project" value="TreeGrafter"/>
</dbReference>
<keyword evidence="6" id="KW-1185">Reference proteome</keyword>
<dbReference type="Gene3D" id="3.40.50.2000">
    <property type="entry name" value="Glycogen Phosphorylase B"/>
    <property type="match status" value="2"/>
</dbReference>
<dbReference type="Proteomes" id="UP000515151">
    <property type="component" value="Chromosome 5"/>
</dbReference>
<dbReference type="CDD" id="cd03784">
    <property type="entry name" value="GT1_Gtf-like"/>
    <property type="match status" value="1"/>
</dbReference>
<gene>
    <name evidence="7" type="primary">LOC116207144</name>
</gene>
<evidence type="ECO:0000256" key="3">
    <source>
        <dbReference type="ARBA" id="ARBA00022679"/>
    </source>
</evidence>
<name>A0A6P8DF40_PUNGR</name>
<dbReference type="SUPFAM" id="SSF53756">
    <property type="entry name" value="UDP-Glycosyltransferase/glycogen phosphorylase"/>
    <property type="match status" value="1"/>
</dbReference>
<dbReference type="RefSeq" id="XP_031395867.1">
    <property type="nucleotide sequence ID" value="XM_031540007.1"/>
</dbReference>
<dbReference type="InterPro" id="IPR035595">
    <property type="entry name" value="UDP_glycos_trans_CS"/>
</dbReference>
<dbReference type="PROSITE" id="PS00375">
    <property type="entry name" value="UDPGT"/>
    <property type="match status" value="1"/>
</dbReference>
<comment type="similarity">
    <text evidence="1 4">Belongs to the UDP-glycosyltransferase family.</text>
</comment>
<evidence type="ECO:0000256" key="5">
    <source>
        <dbReference type="RuleBase" id="RU362057"/>
    </source>
</evidence>
<dbReference type="Pfam" id="PF00201">
    <property type="entry name" value="UDPGT"/>
    <property type="match status" value="1"/>
</dbReference>
<dbReference type="FunFam" id="3.40.50.2000:FF:000019">
    <property type="entry name" value="Glycosyltransferase"/>
    <property type="match status" value="1"/>
</dbReference>
<dbReference type="GO" id="GO:0080043">
    <property type="term" value="F:quercetin 3-O-glucosyltransferase activity"/>
    <property type="evidence" value="ECO:0007669"/>
    <property type="project" value="TreeGrafter"/>
</dbReference>
<evidence type="ECO:0000256" key="4">
    <source>
        <dbReference type="RuleBase" id="RU003718"/>
    </source>
</evidence>
<protein>
    <recommendedName>
        <fullName evidence="5">Glycosyltransferase</fullName>
        <ecNumber evidence="5">2.4.1.-</ecNumber>
    </recommendedName>
</protein>
<dbReference type="InterPro" id="IPR002213">
    <property type="entry name" value="UDP_glucos_trans"/>
</dbReference>
<dbReference type="EC" id="2.4.1.-" evidence="5"/>
<evidence type="ECO:0000256" key="2">
    <source>
        <dbReference type="ARBA" id="ARBA00022676"/>
    </source>
</evidence>
<dbReference type="PANTHER" id="PTHR11926">
    <property type="entry name" value="GLUCOSYL/GLUCURONOSYL TRANSFERASES"/>
    <property type="match status" value="1"/>
</dbReference>
<organism evidence="6 7">
    <name type="scientific">Punica granatum</name>
    <name type="common">Pomegranate</name>
    <dbReference type="NCBI Taxonomy" id="22663"/>
    <lineage>
        <taxon>Eukaryota</taxon>
        <taxon>Viridiplantae</taxon>
        <taxon>Streptophyta</taxon>
        <taxon>Embryophyta</taxon>
        <taxon>Tracheophyta</taxon>
        <taxon>Spermatophyta</taxon>
        <taxon>Magnoliopsida</taxon>
        <taxon>eudicotyledons</taxon>
        <taxon>Gunneridae</taxon>
        <taxon>Pentapetalae</taxon>
        <taxon>rosids</taxon>
        <taxon>malvids</taxon>
        <taxon>Myrtales</taxon>
        <taxon>Lythraceae</taxon>
        <taxon>Punica</taxon>
    </lineage>
</organism>
<sequence length="469" mass="52520">MASYSSTFHFLVVSFPSQGHINPSLLFAKRLLRSGSCVTFATSRSALRQMRESKETFDDLSYAAFSDGYDDGFDIGKHDIQQFMDELKRQGPQTLGELIGNCLTEGREFTHVFYTTLIPWAADVASSFRLRSTLIWTQPATVLDIYYYYFDGYGDVISDAGINSSSPIVLPGLPPLTGRDVPSFFSPENHYSYFLPLMKRQFEILDEQGNSHKVLVNTFDALEEGPLRATRKLNLVGIGPLLPSAFLDGHNPSDTSFGGDIFQGSSKNYTEWLNNNPRASVIYICFGSIHLLTRRQRDELARGLLSSSRPFLWVMRDAGKNDEENGQLIYQEELERQGIIIPWSTQVEVLSHPLEGCFVTHCGWNSTSESLACGVPMVACPQWVDQRTDAKLVEDMWKTGVRANLKSGTIIEGEEIRRCLDLVMGEGEKGEEIRRNARKWKELAKEAAGEGGSSDKNLRAFLEEIASSV</sequence>
<proteinExistence type="inferred from homology"/>
<evidence type="ECO:0000313" key="6">
    <source>
        <dbReference type="Proteomes" id="UP000515151"/>
    </source>
</evidence>
<evidence type="ECO:0000313" key="7">
    <source>
        <dbReference type="RefSeq" id="XP_031395867.1"/>
    </source>
</evidence>
<dbReference type="OrthoDB" id="5835829at2759"/>
<evidence type="ECO:0000256" key="1">
    <source>
        <dbReference type="ARBA" id="ARBA00009995"/>
    </source>
</evidence>
<keyword evidence="2 4" id="KW-0328">Glycosyltransferase</keyword>
<dbReference type="GeneID" id="116207144"/>
<dbReference type="PANTHER" id="PTHR11926:SF870">
    <property type="entry name" value="UDP-GLYCOSYLTRANSFERASE 75B1"/>
    <property type="match status" value="1"/>
</dbReference>
<dbReference type="AlphaFoldDB" id="A0A6P8DF40"/>
<keyword evidence="3 4" id="KW-0808">Transferase</keyword>